<sequence>MHNIPVSVNFEHYYVLLSTDTPQCFSLYAQSRLKLDKLDLSIPQFDGLSSKEMVESGRMDELEHWLEQYEFNSYMIARELKGAIKHTEDFNWIRKDLGLPLSPFVSNYATRETSIAQTIRPKDAVKIIDREIPYFKQLGFTPETATEFYG</sequence>
<protein>
    <submittedName>
        <fullName evidence="1">Uncharacterized protein</fullName>
    </submittedName>
</protein>
<reference evidence="1 2" key="1">
    <citation type="submission" date="2023-07" db="EMBL/GenBank/DDBJ databases">
        <title>Genomic Encyclopedia of Type Strains, Phase IV (KMG-IV): sequencing the most valuable type-strain genomes for metagenomic binning, comparative biology and taxonomic classification.</title>
        <authorList>
            <person name="Goeker M."/>
        </authorList>
    </citation>
    <scope>NUCLEOTIDE SEQUENCE [LARGE SCALE GENOMIC DNA]</scope>
    <source>
        <strain evidence="1 2">DSM 19598</strain>
    </source>
</reference>
<evidence type="ECO:0000313" key="2">
    <source>
        <dbReference type="Proteomes" id="UP001242313"/>
    </source>
</evidence>
<keyword evidence="2" id="KW-1185">Reference proteome</keyword>
<gene>
    <name evidence="1" type="ORF">J2S25_003813</name>
</gene>
<name>A0ABU0G199_9BACI</name>
<evidence type="ECO:0000313" key="1">
    <source>
        <dbReference type="EMBL" id="MDQ0415586.1"/>
    </source>
</evidence>
<dbReference type="EMBL" id="JAUSUN010000039">
    <property type="protein sequence ID" value="MDQ0415586.1"/>
    <property type="molecule type" value="Genomic_DNA"/>
</dbReference>
<dbReference type="RefSeq" id="WP_307192588.1">
    <property type="nucleotide sequence ID" value="NZ_JAUSUN010000039.1"/>
</dbReference>
<dbReference type="Proteomes" id="UP001242313">
    <property type="component" value="Unassembled WGS sequence"/>
</dbReference>
<accession>A0ABU0G199</accession>
<comment type="caution">
    <text evidence="1">The sequence shown here is derived from an EMBL/GenBank/DDBJ whole genome shotgun (WGS) entry which is preliminary data.</text>
</comment>
<organism evidence="1 2">
    <name type="scientific">Mesobacillus stamsii</name>
    <dbReference type="NCBI Taxonomy" id="225347"/>
    <lineage>
        <taxon>Bacteria</taxon>
        <taxon>Bacillati</taxon>
        <taxon>Bacillota</taxon>
        <taxon>Bacilli</taxon>
        <taxon>Bacillales</taxon>
        <taxon>Bacillaceae</taxon>
        <taxon>Mesobacillus</taxon>
    </lineage>
</organism>
<proteinExistence type="predicted"/>